<feature type="compositionally biased region" description="Polar residues" evidence="7">
    <location>
        <begin position="14"/>
        <end position="24"/>
    </location>
</feature>
<gene>
    <name evidence="8" type="ORF">CAS74_001927</name>
</gene>
<dbReference type="InterPro" id="IPR029208">
    <property type="entry name" value="COX14"/>
</dbReference>
<keyword evidence="5" id="KW-1133">Transmembrane helix</keyword>
<name>A0A1Z8JSR4_PICKU</name>
<dbReference type="EMBL" id="NHMM01000002">
    <property type="protein sequence ID" value="OUT23601.1"/>
    <property type="molecule type" value="Genomic_DNA"/>
</dbReference>
<dbReference type="VEuPathDB" id="FungiDB:C5L36_0A07240"/>
<evidence type="ECO:0008006" key="10">
    <source>
        <dbReference type="Google" id="ProtNLM"/>
    </source>
</evidence>
<dbReference type="Pfam" id="PF14880">
    <property type="entry name" value="COX14"/>
    <property type="match status" value="1"/>
</dbReference>
<evidence type="ECO:0000256" key="2">
    <source>
        <dbReference type="ARBA" id="ARBA00022614"/>
    </source>
</evidence>
<dbReference type="PROSITE" id="PS51450">
    <property type="entry name" value="LRR"/>
    <property type="match status" value="4"/>
</dbReference>
<dbReference type="InterPro" id="IPR001611">
    <property type="entry name" value="Leu-rich_rpt"/>
</dbReference>
<feature type="compositionally biased region" description="Polar residues" evidence="7">
    <location>
        <begin position="76"/>
        <end position="85"/>
    </location>
</feature>
<dbReference type="InterPro" id="IPR003591">
    <property type="entry name" value="Leu-rich_rpt_typical-subtyp"/>
</dbReference>
<evidence type="ECO:0000256" key="5">
    <source>
        <dbReference type="ARBA" id="ARBA00022989"/>
    </source>
</evidence>
<dbReference type="AlphaFoldDB" id="A0A1Z8JSR4"/>
<keyword evidence="6" id="KW-0472">Membrane</keyword>
<evidence type="ECO:0000256" key="4">
    <source>
        <dbReference type="ARBA" id="ARBA00022737"/>
    </source>
</evidence>
<evidence type="ECO:0000256" key="6">
    <source>
        <dbReference type="ARBA" id="ARBA00023136"/>
    </source>
</evidence>
<dbReference type="GO" id="GO:0035591">
    <property type="term" value="F:signaling adaptor activity"/>
    <property type="evidence" value="ECO:0007669"/>
    <property type="project" value="TreeGrafter"/>
</dbReference>
<feature type="region of interest" description="Disordered" evidence="7">
    <location>
        <begin position="297"/>
        <end position="343"/>
    </location>
</feature>
<comment type="caution">
    <text evidence="8">The sequence shown here is derived from an EMBL/GenBank/DDBJ whole genome shotgun (WGS) entry which is preliminary data.</text>
</comment>
<sequence length="980" mass="111605">MDREPSESVSSVSGETKQVNTNDIIEVADQNNIENNKYKINTNFNHDVYTASKDEDNEASGGPSWMPSILKDHSWPDSTGNSQSVGDAADGNASVNQDQAVKVDLNNPLLSLKDTVLWNQDSHARNDADWKKYQALEFELNNKRLKNLPNTQSSIPNTFANKFNKKHGNINRKNNNDNDLADGHMESPFKLFDVEQDTYTKLKMNNILSNLSPQKQHSENVPNVIKESDELYNKIVTGGSGDGSVLKKTVNASYYDRLRDDITSDAEEFSSFPSTARKMMYQGDKLFKNIQEGYEKLPPISTQSDYTSTEEREDSSRGVDYPHNNNSYVNKKNSEVEEGNDVDSDVDKLREHLSTQAEAFNAEFQVSSPKLQDKFILESNEAPHKGLHFIPADEYKNKVYDKRLKRFVSQSQLADSSYTDTELGYLDNLSTSDIDATSHSVRRTPREDSKDNTPRHDASENDTLDETQFSVSDKHLVEVISQSFPIEDWGSIEELDISGYDLKQLQNLDKMTPNIWYLDASNNLVNQNFGIPNSVQYLNLCNNKFNNLSSKFYQFTNLQILDLSGNELTDLRCLQDLKNLTSLNLKGNKLKDVEHLSNFKMLHYLNLSDNRLRATIDFRGYTMWFLEDLILDNNEIEKLVNISELPKLINLSANNNQLNKIVYHIDDEGEPVNESVPAHPTLKRICLNNNCFARSIDFSMYPQLKELQVDGIKVDVHGLSMNIVKLTHRYTRDNNESLLKYSSAGNNLHSLYLTGGKLPALPICKNKFSSVSVLDISAMNITVLPDNFSEFFPLLVDLNLNFNKLQTLNGLQGLRHLKMLKLLSNNIQNLQDVIDYTNGIRMSLKLIDLRVNPISQDFYPFIFYNERDGGEYTPMGDLATFQLKDRDDIDAFAVEYTRLYSPTGLEEWVMKNRKHMKRLPPKVRLARSELTVVGLVGFTLYMTAGVGYTLYQNGKLAEERVAKQKEAMTKQAELENNKEQ</sequence>
<feature type="region of interest" description="Disordered" evidence="7">
    <location>
        <begin position="1"/>
        <end position="24"/>
    </location>
</feature>
<feature type="region of interest" description="Disordered" evidence="7">
    <location>
        <begin position="53"/>
        <end position="93"/>
    </location>
</feature>
<comment type="subcellular location">
    <subcellularLocation>
        <location evidence="1">Membrane</location>
        <topology evidence="1">Single-pass membrane protein</topology>
    </subcellularLocation>
</comment>
<dbReference type="InterPro" id="IPR032675">
    <property type="entry name" value="LRR_dom_sf"/>
</dbReference>
<keyword evidence="3" id="KW-0812">Transmembrane</keyword>
<evidence type="ECO:0000313" key="9">
    <source>
        <dbReference type="Proteomes" id="UP000195871"/>
    </source>
</evidence>
<dbReference type="SMART" id="SM00369">
    <property type="entry name" value="LRR_TYP"/>
    <property type="match status" value="4"/>
</dbReference>
<dbReference type="GO" id="GO:0016020">
    <property type="term" value="C:membrane"/>
    <property type="evidence" value="ECO:0007669"/>
    <property type="project" value="UniProtKB-SubCell"/>
</dbReference>
<dbReference type="SUPFAM" id="SSF52058">
    <property type="entry name" value="L domain-like"/>
    <property type="match status" value="2"/>
</dbReference>
<dbReference type="Pfam" id="PF13855">
    <property type="entry name" value="LRR_8"/>
    <property type="match status" value="1"/>
</dbReference>
<evidence type="ECO:0000313" key="8">
    <source>
        <dbReference type="EMBL" id="OUT23601.1"/>
    </source>
</evidence>
<keyword evidence="2" id="KW-0433">Leucine-rich repeat</keyword>
<organism evidence="8 9">
    <name type="scientific">Pichia kudriavzevii</name>
    <name type="common">Yeast</name>
    <name type="synonym">Issatchenkia orientalis</name>
    <dbReference type="NCBI Taxonomy" id="4909"/>
    <lineage>
        <taxon>Eukaryota</taxon>
        <taxon>Fungi</taxon>
        <taxon>Dikarya</taxon>
        <taxon>Ascomycota</taxon>
        <taxon>Saccharomycotina</taxon>
        <taxon>Pichiomycetes</taxon>
        <taxon>Pichiales</taxon>
        <taxon>Pichiaceae</taxon>
        <taxon>Pichia</taxon>
    </lineage>
</organism>
<proteinExistence type="predicted"/>
<dbReference type="Gene3D" id="3.80.10.10">
    <property type="entry name" value="Ribonuclease Inhibitor"/>
    <property type="match status" value="1"/>
</dbReference>
<reference evidence="8 9" key="1">
    <citation type="submission" date="2017-05" db="EMBL/GenBank/DDBJ databases">
        <title>The Genome Sequence of Candida krusei Ckrusei653.</title>
        <authorList>
            <person name="Cuomo C."/>
            <person name="Forche A."/>
            <person name="Young S."/>
            <person name="Abouelleil A."/>
            <person name="Cao P."/>
            <person name="Chapman S."/>
            <person name="Cusick C."/>
            <person name="Shea T."/>
            <person name="Nusbaum C."/>
            <person name="Birren B."/>
        </authorList>
    </citation>
    <scope>NUCLEOTIDE SEQUENCE [LARGE SCALE GENOMIC DNA]</scope>
    <source>
        <strain evidence="8 9">Ckrusei653</strain>
    </source>
</reference>
<feature type="compositionally biased region" description="Basic and acidic residues" evidence="7">
    <location>
        <begin position="444"/>
        <end position="459"/>
    </location>
</feature>
<dbReference type="InterPro" id="IPR052574">
    <property type="entry name" value="CDIRP"/>
</dbReference>
<accession>A0A1Z8JSR4</accession>
<dbReference type="Proteomes" id="UP000195871">
    <property type="component" value="Unassembled WGS sequence"/>
</dbReference>
<evidence type="ECO:0000256" key="3">
    <source>
        <dbReference type="ARBA" id="ARBA00022692"/>
    </source>
</evidence>
<evidence type="ECO:0000256" key="7">
    <source>
        <dbReference type="SAM" id="MobiDB-lite"/>
    </source>
</evidence>
<dbReference type="PANTHER" id="PTHR47566">
    <property type="match status" value="1"/>
</dbReference>
<keyword evidence="4" id="KW-0677">Repeat</keyword>
<dbReference type="PANTHER" id="PTHR47566:SF1">
    <property type="entry name" value="PROTEIN NUD1"/>
    <property type="match status" value="1"/>
</dbReference>
<protein>
    <recommendedName>
        <fullName evidence="10">Septation initiation network scaffold protein cdc11</fullName>
    </recommendedName>
</protein>
<feature type="region of interest" description="Disordered" evidence="7">
    <location>
        <begin position="436"/>
        <end position="467"/>
    </location>
</feature>
<evidence type="ECO:0000256" key="1">
    <source>
        <dbReference type="ARBA" id="ARBA00004167"/>
    </source>
</evidence>